<dbReference type="SUPFAM" id="SSF50249">
    <property type="entry name" value="Nucleic acid-binding proteins"/>
    <property type="match status" value="1"/>
</dbReference>
<dbReference type="EMBL" id="JAPEIS010000006">
    <property type="protein sequence ID" value="KAJ8065115.1"/>
    <property type="molecule type" value="Genomic_DNA"/>
</dbReference>
<dbReference type="InterPro" id="IPR011344">
    <property type="entry name" value="ssDNA-bd"/>
</dbReference>
<evidence type="ECO:0000313" key="3">
    <source>
        <dbReference type="EMBL" id="KAJ8065115.1"/>
    </source>
</evidence>
<accession>A0A9X0DJX6</accession>
<protein>
    <recommendedName>
        <fullName evidence="5">SsDNA binding protein</fullName>
    </recommendedName>
</protein>
<dbReference type="GO" id="GO:0003697">
    <property type="term" value="F:single-stranded DNA binding"/>
    <property type="evidence" value="ECO:0007669"/>
    <property type="project" value="InterPro"/>
</dbReference>
<gene>
    <name evidence="3" type="ORF">OCU04_005828</name>
</gene>
<comment type="caution">
    <text evidence="3">The sequence shown here is derived from an EMBL/GenBank/DDBJ whole genome shotgun (WGS) entry which is preliminary data.</text>
</comment>
<dbReference type="PROSITE" id="PS50935">
    <property type="entry name" value="SSB"/>
    <property type="match status" value="1"/>
</dbReference>
<dbReference type="PANTHER" id="PTHR10302">
    <property type="entry name" value="SINGLE-STRANDED DNA-BINDING PROTEIN"/>
    <property type="match status" value="1"/>
</dbReference>
<keyword evidence="1 2" id="KW-0238">DNA-binding</keyword>
<dbReference type="PANTHER" id="PTHR10302:SF0">
    <property type="entry name" value="SINGLE-STRANDED DNA-BINDING PROTEIN, MITOCHONDRIAL"/>
    <property type="match status" value="1"/>
</dbReference>
<keyword evidence="4" id="KW-1185">Reference proteome</keyword>
<dbReference type="InterPro" id="IPR000424">
    <property type="entry name" value="Primosome_PriB/ssb"/>
</dbReference>
<name>A0A9X0DJX6_9HELO</name>
<dbReference type="Proteomes" id="UP001152300">
    <property type="component" value="Unassembled WGS sequence"/>
</dbReference>
<proteinExistence type="predicted"/>
<sequence>MGLWPFHHLLGDNLPQAPQTQYLLKFYARQTRNRKRGKEEKKIHINQTHAHYNSTSSHKPIQIIYSSRIAIMFALRRNIPSALSRNFSTSARNNTFAKLTIVGRLADKPEITATSQGQEIMKYVVGTSSGKGENQKTSWFRVVSFMPEGPQRDFISSLDKGTLVYVEADAQMNVYQDAEGKNKSALSAVQQKIDVLQYKRPQEATE</sequence>
<dbReference type="AlphaFoldDB" id="A0A9X0DJX6"/>
<dbReference type="CDD" id="cd04496">
    <property type="entry name" value="SSB_OBF"/>
    <property type="match status" value="1"/>
</dbReference>
<dbReference type="GO" id="GO:0006264">
    <property type="term" value="P:mitochondrial DNA replication"/>
    <property type="evidence" value="ECO:0007669"/>
    <property type="project" value="TreeGrafter"/>
</dbReference>
<evidence type="ECO:0000256" key="2">
    <source>
        <dbReference type="PROSITE-ProRule" id="PRU00252"/>
    </source>
</evidence>
<dbReference type="OrthoDB" id="1078367at2759"/>
<dbReference type="FunFam" id="2.40.50.140:FF:000388">
    <property type="entry name" value="SsDNA binding protein, putative"/>
    <property type="match status" value="1"/>
</dbReference>
<reference evidence="3" key="1">
    <citation type="submission" date="2022-11" db="EMBL/GenBank/DDBJ databases">
        <title>Genome Resource of Sclerotinia nivalis Strain SnTB1, a Plant Pathogen Isolated from American Ginseng.</title>
        <authorList>
            <person name="Fan S."/>
        </authorList>
    </citation>
    <scope>NUCLEOTIDE SEQUENCE</scope>
    <source>
        <strain evidence="3">SnTB1</strain>
    </source>
</reference>
<evidence type="ECO:0008006" key="5">
    <source>
        <dbReference type="Google" id="ProtNLM"/>
    </source>
</evidence>
<evidence type="ECO:0000256" key="1">
    <source>
        <dbReference type="ARBA" id="ARBA00023125"/>
    </source>
</evidence>
<dbReference type="Gene3D" id="2.40.50.140">
    <property type="entry name" value="Nucleic acid-binding proteins"/>
    <property type="match status" value="1"/>
</dbReference>
<evidence type="ECO:0000313" key="4">
    <source>
        <dbReference type="Proteomes" id="UP001152300"/>
    </source>
</evidence>
<dbReference type="InterPro" id="IPR012340">
    <property type="entry name" value="NA-bd_OB-fold"/>
</dbReference>
<dbReference type="GO" id="GO:0042645">
    <property type="term" value="C:mitochondrial nucleoid"/>
    <property type="evidence" value="ECO:0007669"/>
    <property type="project" value="TreeGrafter"/>
</dbReference>
<dbReference type="Pfam" id="PF00436">
    <property type="entry name" value="SSB"/>
    <property type="match status" value="1"/>
</dbReference>
<organism evidence="3 4">
    <name type="scientific">Sclerotinia nivalis</name>
    <dbReference type="NCBI Taxonomy" id="352851"/>
    <lineage>
        <taxon>Eukaryota</taxon>
        <taxon>Fungi</taxon>
        <taxon>Dikarya</taxon>
        <taxon>Ascomycota</taxon>
        <taxon>Pezizomycotina</taxon>
        <taxon>Leotiomycetes</taxon>
        <taxon>Helotiales</taxon>
        <taxon>Sclerotiniaceae</taxon>
        <taxon>Sclerotinia</taxon>
    </lineage>
</organism>